<dbReference type="AlphaFoldDB" id="A0A392M078"/>
<protein>
    <submittedName>
        <fullName evidence="1">Uncharacterized protein</fullName>
    </submittedName>
</protein>
<comment type="caution">
    <text evidence="1">The sequence shown here is derived from an EMBL/GenBank/DDBJ whole genome shotgun (WGS) entry which is preliminary data.</text>
</comment>
<sequence>MDIYKVRKNTHLVAVCYNNGKPNLFRIHVDVTMADLKHQMDQLNDRLNCRDARRVVSVEYRRLSICSDGCVLFTNMKLQNDGD</sequence>
<dbReference type="Proteomes" id="UP000265520">
    <property type="component" value="Unassembled WGS sequence"/>
</dbReference>
<reference evidence="1 2" key="1">
    <citation type="journal article" date="2018" name="Front. Plant Sci.">
        <title>Red Clover (Trifolium pratense) and Zigzag Clover (T. medium) - A Picture of Genomic Similarities and Differences.</title>
        <authorList>
            <person name="Dluhosova J."/>
            <person name="Istvanek J."/>
            <person name="Nedelnik J."/>
            <person name="Repkova J."/>
        </authorList>
    </citation>
    <scope>NUCLEOTIDE SEQUENCE [LARGE SCALE GENOMIC DNA]</scope>
    <source>
        <strain evidence="2">cv. 10/8</strain>
        <tissue evidence="1">Leaf</tissue>
    </source>
</reference>
<accession>A0A392M078</accession>
<name>A0A392M078_9FABA</name>
<dbReference type="EMBL" id="LXQA010001285">
    <property type="protein sequence ID" value="MCH80629.1"/>
    <property type="molecule type" value="Genomic_DNA"/>
</dbReference>
<organism evidence="1 2">
    <name type="scientific">Trifolium medium</name>
    <dbReference type="NCBI Taxonomy" id="97028"/>
    <lineage>
        <taxon>Eukaryota</taxon>
        <taxon>Viridiplantae</taxon>
        <taxon>Streptophyta</taxon>
        <taxon>Embryophyta</taxon>
        <taxon>Tracheophyta</taxon>
        <taxon>Spermatophyta</taxon>
        <taxon>Magnoliopsida</taxon>
        <taxon>eudicotyledons</taxon>
        <taxon>Gunneridae</taxon>
        <taxon>Pentapetalae</taxon>
        <taxon>rosids</taxon>
        <taxon>fabids</taxon>
        <taxon>Fabales</taxon>
        <taxon>Fabaceae</taxon>
        <taxon>Papilionoideae</taxon>
        <taxon>50 kb inversion clade</taxon>
        <taxon>NPAAA clade</taxon>
        <taxon>Hologalegina</taxon>
        <taxon>IRL clade</taxon>
        <taxon>Trifolieae</taxon>
        <taxon>Trifolium</taxon>
    </lineage>
</organism>
<evidence type="ECO:0000313" key="2">
    <source>
        <dbReference type="Proteomes" id="UP000265520"/>
    </source>
</evidence>
<evidence type="ECO:0000313" key="1">
    <source>
        <dbReference type="EMBL" id="MCH80629.1"/>
    </source>
</evidence>
<feature type="non-terminal residue" evidence="1">
    <location>
        <position position="83"/>
    </location>
</feature>
<proteinExistence type="predicted"/>
<gene>
    <name evidence="1" type="ORF">A2U01_0001399</name>
</gene>
<keyword evidence="2" id="KW-1185">Reference proteome</keyword>